<organism evidence="4 5">
    <name type="scientific">Rasamsonia emersonii (strain ATCC 16479 / CBS 393.64 / IMI 116815)</name>
    <dbReference type="NCBI Taxonomy" id="1408163"/>
    <lineage>
        <taxon>Eukaryota</taxon>
        <taxon>Fungi</taxon>
        <taxon>Dikarya</taxon>
        <taxon>Ascomycota</taxon>
        <taxon>Pezizomycotina</taxon>
        <taxon>Eurotiomycetes</taxon>
        <taxon>Eurotiomycetidae</taxon>
        <taxon>Eurotiales</taxon>
        <taxon>Trichocomaceae</taxon>
        <taxon>Rasamsonia</taxon>
    </lineage>
</organism>
<dbReference type="RefSeq" id="XP_013324363.1">
    <property type="nucleotide sequence ID" value="XM_013468909.1"/>
</dbReference>
<dbReference type="EMBL" id="LASV01000565">
    <property type="protein sequence ID" value="KKA17751.1"/>
    <property type="molecule type" value="Genomic_DNA"/>
</dbReference>
<dbReference type="STRING" id="1408163.A0A0F4YIQ6"/>
<dbReference type="PROSITE" id="PS52019">
    <property type="entry name" value="PKS_MFAS_DH"/>
    <property type="match status" value="1"/>
</dbReference>
<dbReference type="GO" id="GO:0006633">
    <property type="term" value="P:fatty acid biosynthetic process"/>
    <property type="evidence" value="ECO:0007669"/>
    <property type="project" value="TreeGrafter"/>
</dbReference>
<dbReference type="GO" id="GO:0004312">
    <property type="term" value="F:fatty acid synthase activity"/>
    <property type="evidence" value="ECO:0007669"/>
    <property type="project" value="TreeGrafter"/>
</dbReference>
<gene>
    <name evidence="4" type="ORF">T310_8309</name>
</gene>
<name>A0A0F4YIQ6_RASE3</name>
<dbReference type="InterPro" id="IPR001227">
    <property type="entry name" value="Ac_transferase_dom_sf"/>
</dbReference>
<feature type="active site" description="Proton donor; for dehydratase activity" evidence="2">
    <location>
        <position position="551"/>
    </location>
</feature>
<dbReference type="GO" id="GO:0044550">
    <property type="term" value="P:secondary metabolite biosynthetic process"/>
    <property type="evidence" value="ECO:0007669"/>
    <property type="project" value="UniProtKB-ARBA"/>
</dbReference>
<evidence type="ECO:0000256" key="2">
    <source>
        <dbReference type="PROSITE-ProRule" id="PRU01363"/>
    </source>
</evidence>
<evidence type="ECO:0000259" key="3">
    <source>
        <dbReference type="PROSITE" id="PS52019"/>
    </source>
</evidence>
<dbReference type="AlphaFoldDB" id="A0A0F4YIQ6"/>
<dbReference type="InterPro" id="IPR016036">
    <property type="entry name" value="Malonyl_transacylase_ACP-bd"/>
</dbReference>
<dbReference type="InterPro" id="IPR014043">
    <property type="entry name" value="Acyl_transferase_dom"/>
</dbReference>
<dbReference type="Pfam" id="PF21089">
    <property type="entry name" value="PKS_DH_N"/>
    <property type="match status" value="1"/>
</dbReference>
<dbReference type="SMART" id="SM00827">
    <property type="entry name" value="PKS_AT"/>
    <property type="match status" value="1"/>
</dbReference>
<evidence type="ECO:0000313" key="5">
    <source>
        <dbReference type="Proteomes" id="UP000053958"/>
    </source>
</evidence>
<evidence type="ECO:0000256" key="1">
    <source>
        <dbReference type="ARBA" id="ARBA00022679"/>
    </source>
</evidence>
<dbReference type="PANTHER" id="PTHR43775:SF50">
    <property type="entry name" value="HIGHLY REDUCING POLYKETIDE SYNTHASE SRDA"/>
    <property type="match status" value="1"/>
</dbReference>
<dbReference type="SUPFAM" id="SSF55048">
    <property type="entry name" value="Probable ACP-binding domain of malonyl-CoA ACP transacylase"/>
    <property type="match status" value="1"/>
</dbReference>
<dbReference type="Pfam" id="PF14765">
    <property type="entry name" value="PS-DH"/>
    <property type="match status" value="1"/>
</dbReference>
<feature type="region of interest" description="N-terminal hotdog fold" evidence="2">
    <location>
        <begin position="343"/>
        <end position="477"/>
    </location>
</feature>
<comment type="caution">
    <text evidence="4">The sequence shown here is derived from an EMBL/GenBank/DDBJ whole genome shotgun (WGS) entry which is preliminary data.</text>
</comment>
<dbReference type="OrthoDB" id="3799328at2759"/>
<dbReference type="Pfam" id="PF00698">
    <property type="entry name" value="Acyl_transf_1"/>
    <property type="match status" value="1"/>
</dbReference>
<protein>
    <submittedName>
        <fullName evidence="4">Polyketide synthase</fullName>
    </submittedName>
</protein>
<dbReference type="InterPro" id="IPR016035">
    <property type="entry name" value="Acyl_Trfase/lysoPLipase"/>
</dbReference>
<dbReference type="InterPro" id="IPR042104">
    <property type="entry name" value="PKS_dehydratase_sf"/>
</dbReference>
<keyword evidence="1" id="KW-0808">Transferase</keyword>
<accession>A0A0F4YIQ6</accession>
<dbReference type="Proteomes" id="UP000053958">
    <property type="component" value="Unassembled WGS sequence"/>
</dbReference>
<dbReference type="InterPro" id="IPR049900">
    <property type="entry name" value="PKS_mFAS_DH"/>
</dbReference>
<dbReference type="InterPro" id="IPR049551">
    <property type="entry name" value="PKS_DH_C"/>
</dbReference>
<dbReference type="InterPro" id="IPR050091">
    <property type="entry name" value="PKS_NRPS_Biosynth_Enz"/>
</dbReference>
<dbReference type="PANTHER" id="PTHR43775">
    <property type="entry name" value="FATTY ACID SYNTHASE"/>
    <property type="match status" value="1"/>
</dbReference>
<dbReference type="Gene3D" id="3.10.129.110">
    <property type="entry name" value="Polyketide synthase dehydratase"/>
    <property type="match status" value="1"/>
</dbReference>
<sequence>MGPRRANQVILDTSPSSPINVASYAQPMTTALQVAIVELLTSWDVHPTVVVGHSSGEIAAAFAAGHITAEEAIVAAYYRGYVNGLNGRDGAMLAVGLGADEVVAEVHKLGLEGQVQAGCHNSPENATMTGDADAIAVLSERLQDRGVFVRKLRTGGKAYHSHHMASLGPKLEELLQAVPYSTSKQKESKHKVEFISTVTAGVKEDGFDAAYWRTNMESPVLFSQAMQYILRQRKVHLVEIGPHSALELPLRQICSALGLTKDQIPYSTAMSRGKDGATCILDLMGRLYLHSQPVSFDKVNSLAESSHVRVIPDLPPYPWQHDKILWKEPRASSELRLRRHPHHELLGSLIPGGDGRNLQWRNKLQLENVPWLEGHKLEKTVIFPAAGYVAMAVEAVTKATEDLICGEKTEVILRNVKIHSALMLAVDEIELFTMLRPRSASSGCGLSSWWEFEILSNQDGASVLHSTGSISVQLQIEEPLNRQIPTAALKPLPIRACYRRLAQLGLNFGPDFQSLERLWTATSGYARSEVSHPQQQAVQKPFSIVHPIVIDALLQTGIVAHARGSVAQLEGMVPVFIESAAFKAIPTSERVQIKTIDARANYAGTKTTSLDAQLLDSNGRVYARLTGARMTPYTPAFSSEPAIQRQPIARVVWKPCILNFGPNRNISKQSNLIWTRGSTAIDSHPKNGSDWTPILSIVGFMHPRLRILELLDSAEAVHEMWQARAKAIDIPPNYSVGYMSPDGQVYAARLGHASTSDLDLEPVIPHKGQVYDVILSSKVL</sequence>
<dbReference type="SUPFAM" id="SSF52151">
    <property type="entry name" value="FabD/lysophospholipase-like"/>
    <property type="match status" value="1"/>
</dbReference>
<reference evidence="4 5" key="1">
    <citation type="submission" date="2015-04" db="EMBL/GenBank/DDBJ databases">
        <authorList>
            <person name="Heijne W.H."/>
            <person name="Fedorova N.D."/>
            <person name="Nierman W.C."/>
            <person name="Vollebregt A.W."/>
            <person name="Zhao Z."/>
            <person name="Wu L."/>
            <person name="Kumar M."/>
            <person name="Stam H."/>
            <person name="van den Berg M.A."/>
            <person name="Pel H.J."/>
        </authorList>
    </citation>
    <scope>NUCLEOTIDE SEQUENCE [LARGE SCALE GENOMIC DNA]</scope>
    <source>
        <strain evidence="4 5">CBS 393.64</strain>
    </source>
</reference>
<dbReference type="InterPro" id="IPR020807">
    <property type="entry name" value="PKS_DH"/>
</dbReference>
<proteinExistence type="predicted"/>
<dbReference type="SMART" id="SM00826">
    <property type="entry name" value="PKS_DH"/>
    <property type="match status" value="1"/>
</dbReference>
<feature type="active site" description="Proton acceptor; for dehydratase activity" evidence="2">
    <location>
        <position position="375"/>
    </location>
</feature>
<dbReference type="InterPro" id="IPR049552">
    <property type="entry name" value="PKS_DH_N"/>
</dbReference>
<dbReference type="GeneID" id="25320569"/>
<dbReference type="Gene3D" id="3.40.366.10">
    <property type="entry name" value="Malonyl-Coenzyme A Acyl Carrier Protein, domain 2"/>
    <property type="match status" value="1"/>
</dbReference>
<feature type="domain" description="PKS/mFAS DH" evidence="3">
    <location>
        <begin position="343"/>
        <end position="639"/>
    </location>
</feature>
<keyword evidence="5" id="KW-1185">Reference proteome</keyword>
<evidence type="ECO:0000313" key="4">
    <source>
        <dbReference type="EMBL" id="KKA17751.1"/>
    </source>
</evidence>
<feature type="region of interest" description="C-terminal hotdog fold" evidence="2">
    <location>
        <begin position="489"/>
        <end position="639"/>
    </location>
</feature>